<reference evidence="2" key="1">
    <citation type="submission" date="2021-05" db="EMBL/GenBank/DDBJ databases">
        <authorList>
            <person name="Alioto T."/>
            <person name="Alioto T."/>
            <person name="Gomez Garrido J."/>
        </authorList>
    </citation>
    <scope>NUCLEOTIDE SEQUENCE</scope>
</reference>
<feature type="signal peptide" evidence="1">
    <location>
        <begin position="1"/>
        <end position="20"/>
    </location>
</feature>
<evidence type="ECO:0008006" key="3">
    <source>
        <dbReference type="Google" id="ProtNLM"/>
    </source>
</evidence>
<sequence>MIKSTSISLLAFLATDVVELIGTNETFSSMRRTSVVVNQDTSALSARTGLNKKEHSRFILTLNIRRKQKEDQDTILTINIHRKQKALQDTILTLNIRRKQSSSRYYFNIKHS</sequence>
<dbReference type="AlphaFoldDB" id="A0A8D8RHF2"/>
<dbReference type="EMBL" id="HBUF01167461">
    <property type="protein sequence ID" value="CAG6651399.1"/>
    <property type="molecule type" value="Transcribed_RNA"/>
</dbReference>
<feature type="chain" id="PRO_5034107196" description="Secreted protein" evidence="1">
    <location>
        <begin position="21"/>
        <end position="112"/>
    </location>
</feature>
<proteinExistence type="predicted"/>
<protein>
    <recommendedName>
        <fullName evidence="3">Secreted protein</fullName>
    </recommendedName>
</protein>
<evidence type="ECO:0000256" key="1">
    <source>
        <dbReference type="SAM" id="SignalP"/>
    </source>
</evidence>
<accession>A0A8D8RHF2</accession>
<name>A0A8D8RHF2_9HEMI</name>
<evidence type="ECO:0000313" key="2">
    <source>
        <dbReference type="EMBL" id="CAG6651399.1"/>
    </source>
</evidence>
<organism evidence="2">
    <name type="scientific">Cacopsylla melanoneura</name>
    <dbReference type="NCBI Taxonomy" id="428564"/>
    <lineage>
        <taxon>Eukaryota</taxon>
        <taxon>Metazoa</taxon>
        <taxon>Ecdysozoa</taxon>
        <taxon>Arthropoda</taxon>
        <taxon>Hexapoda</taxon>
        <taxon>Insecta</taxon>
        <taxon>Pterygota</taxon>
        <taxon>Neoptera</taxon>
        <taxon>Paraneoptera</taxon>
        <taxon>Hemiptera</taxon>
        <taxon>Sternorrhyncha</taxon>
        <taxon>Psylloidea</taxon>
        <taxon>Psyllidae</taxon>
        <taxon>Psyllinae</taxon>
        <taxon>Cacopsylla</taxon>
    </lineage>
</organism>
<keyword evidence="1" id="KW-0732">Signal</keyword>